<evidence type="ECO:0000313" key="3">
    <source>
        <dbReference type="EMBL" id="MDQ0160862.1"/>
    </source>
</evidence>
<sequence>MADKVENVQPLRTSDEINEMKLAIKRGNKGSPKRKALADRDLMLFLMGINTGLRVGDLLTLKVKDVRGRDSFIIFEGKTQKKRSVNIKSIQKEIEDYTNNKGKEEYLFPSQKGKKAMTTTQAYRMLENAGDYIGRDDIGTHTMRKTFGYHYYKATKDIAVLQDILNHSAPSITKRYIGITQEEIDQSLEGFRLG</sequence>
<proteinExistence type="predicted"/>
<dbReference type="InterPro" id="IPR050090">
    <property type="entry name" value="Tyrosine_recombinase_XerCD"/>
</dbReference>
<feature type="domain" description="Tyr recombinase" evidence="2">
    <location>
        <begin position="8"/>
        <end position="189"/>
    </location>
</feature>
<accession>A0ABT9VJ15</accession>
<gene>
    <name evidence="3" type="ORF">J2S77_002869</name>
</gene>
<dbReference type="SUPFAM" id="SSF56349">
    <property type="entry name" value="DNA breaking-rejoining enzymes"/>
    <property type="match status" value="1"/>
</dbReference>
<dbReference type="RefSeq" id="WP_306978407.1">
    <property type="nucleotide sequence ID" value="NZ_JAUSTQ010000021.1"/>
</dbReference>
<dbReference type="PANTHER" id="PTHR30349">
    <property type="entry name" value="PHAGE INTEGRASE-RELATED"/>
    <property type="match status" value="1"/>
</dbReference>
<reference evidence="3 4" key="1">
    <citation type="submission" date="2023-07" db="EMBL/GenBank/DDBJ databases">
        <title>Genomic Encyclopedia of Type Strains, Phase IV (KMG-IV): sequencing the most valuable type-strain genomes for metagenomic binning, comparative biology and taxonomic classification.</title>
        <authorList>
            <person name="Goeker M."/>
        </authorList>
    </citation>
    <scope>NUCLEOTIDE SEQUENCE [LARGE SCALE GENOMIC DNA]</scope>
    <source>
        <strain evidence="3 4">DSM 16460</strain>
    </source>
</reference>
<evidence type="ECO:0000256" key="1">
    <source>
        <dbReference type="ARBA" id="ARBA00023172"/>
    </source>
</evidence>
<name>A0ABT9VJ15_9BACI</name>
<dbReference type="Gene3D" id="1.10.443.10">
    <property type="entry name" value="Intergrase catalytic core"/>
    <property type="match status" value="1"/>
</dbReference>
<dbReference type="InterPro" id="IPR002104">
    <property type="entry name" value="Integrase_catalytic"/>
</dbReference>
<dbReference type="Proteomes" id="UP001224359">
    <property type="component" value="Unassembled WGS sequence"/>
</dbReference>
<dbReference type="PROSITE" id="PS51898">
    <property type="entry name" value="TYR_RECOMBINASE"/>
    <property type="match status" value="1"/>
</dbReference>
<comment type="caution">
    <text evidence="3">The sequence shown here is derived from an EMBL/GenBank/DDBJ whole genome shotgun (WGS) entry which is preliminary data.</text>
</comment>
<keyword evidence="1" id="KW-0233">DNA recombination</keyword>
<protein>
    <submittedName>
        <fullName evidence="3">Integrase</fullName>
    </submittedName>
</protein>
<dbReference type="Pfam" id="PF00589">
    <property type="entry name" value="Phage_integrase"/>
    <property type="match status" value="1"/>
</dbReference>
<keyword evidence="4" id="KW-1185">Reference proteome</keyword>
<dbReference type="InterPro" id="IPR011010">
    <property type="entry name" value="DNA_brk_join_enz"/>
</dbReference>
<evidence type="ECO:0000259" key="2">
    <source>
        <dbReference type="PROSITE" id="PS51898"/>
    </source>
</evidence>
<dbReference type="PANTHER" id="PTHR30349:SF82">
    <property type="entry name" value="INTEGRASE_RECOMBINASE YOEC-RELATED"/>
    <property type="match status" value="1"/>
</dbReference>
<dbReference type="EMBL" id="JAUSTQ010000021">
    <property type="protein sequence ID" value="MDQ0160862.1"/>
    <property type="molecule type" value="Genomic_DNA"/>
</dbReference>
<dbReference type="InterPro" id="IPR013762">
    <property type="entry name" value="Integrase-like_cat_sf"/>
</dbReference>
<organism evidence="3 4">
    <name type="scientific">Alkalibacillus salilacus</name>
    <dbReference type="NCBI Taxonomy" id="284582"/>
    <lineage>
        <taxon>Bacteria</taxon>
        <taxon>Bacillati</taxon>
        <taxon>Bacillota</taxon>
        <taxon>Bacilli</taxon>
        <taxon>Bacillales</taxon>
        <taxon>Bacillaceae</taxon>
        <taxon>Alkalibacillus</taxon>
    </lineage>
</organism>
<evidence type="ECO:0000313" key="4">
    <source>
        <dbReference type="Proteomes" id="UP001224359"/>
    </source>
</evidence>